<dbReference type="Proteomes" id="UP000077066">
    <property type="component" value="Unassembled WGS sequence"/>
</dbReference>
<accession>A0A166CVK2</accession>
<comment type="caution">
    <text evidence="1">The sequence shown here is derived from an EMBL/GenBank/DDBJ whole genome shotgun (WGS) entry which is preliminary data.</text>
</comment>
<sequence>MNMCESLYIFVEDNNDKRFFERIKGIISECTGIKTIFIVPHVQKPDKLINGYISKAKKTPNNTYLFVSDRDSNHFPCMTKIKDKLSNKYKSLDIEKIVIVEEEIESWYFSGLKKKSLLNNCEDLDYNCSKEEFDNAIPEHYEKIDFLNEILKYFDSKLAINNNNSFNYFIQKLNIINTH</sequence>
<name>A0A166CVK2_9EURY</name>
<evidence type="ECO:0008006" key="3">
    <source>
        <dbReference type="Google" id="ProtNLM"/>
    </source>
</evidence>
<dbReference type="PATRIC" id="fig|55758.3.peg.875"/>
<dbReference type="AlphaFoldDB" id="A0A166CVK2"/>
<protein>
    <recommendedName>
        <fullName evidence="3">DUF4276 family protein</fullName>
    </recommendedName>
</protein>
<organism evidence="1 2">
    <name type="scientific">Methanobrevibacter filiformis</name>
    <dbReference type="NCBI Taxonomy" id="55758"/>
    <lineage>
        <taxon>Archaea</taxon>
        <taxon>Methanobacteriati</taxon>
        <taxon>Methanobacteriota</taxon>
        <taxon>Methanomada group</taxon>
        <taxon>Methanobacteria</taxon>
        <taxon>Methanobacteriales</taxon>
        <taxon>Methanobacteriaceae</taxon>
        <taxon>Methanobrevibacter</taxon>
    </lineage>
</organism>
<reference evidence="1 2" key="1">
    <citation type="submission" date="2016-04" db="EMBL/GenBank/DDBJ databases">
        <title>Genome sequence of Methanobrevibacter filiformis DSM 11501.</title>
        <authorList>
            <person name="Poehlein A."/>
            <person name="Seedorf H."/>
            <person name="Daniel R."/>
        </authorList>
    </citation>
    <scope>NUCLEOTIDE SEQUENCE [LARGE SCALE GENOMIC DNA]</scope>
    <source>
        <strain evidence="1 2">DSM 11501</strain>
    </source>
</reference>
<dbReference type="EMBL" id="LWMT01000120">
    <property type="protein sequence ID" value="KZX14908.1"/>
    <property type="molecule type" value="Genomic_DNA"/>
</dbReference>
<evidence type="ECO:0000313" key="2">
    <source>
        <dbReference type="Proteomes" id="UP000077066"/>
    </source>
</evidence>
<evidence type="ECO:0000313" key="1">
    <source>
        <dbReference type="EMBL" id="KZX14908.1"/>
    </source>
</evidence>
<keyword evidence="2" id="KW-1185">Reference proteome</keyword>
<gene>
    <name evidence="1" type="ORF">MBFIL_07830</name>
</gene>
<proteinExistence type="predicted"/>